<keyword evidence="15" id="KW-0829">Tyrosine-protein kinase</keyword>
<keyword evidence="9 18" id="KW-0812">Transmembrane</keyword>
<comment type="catalytic activity">
    <reaction evidence="16">
        <text>L-tyrosyl-[protein] + ATP = O-phospho-L-tyrosyl-[protein] + ADP + H(+)</text>
        <dbReference type="Rhea" id="RHEA:10596"/>
        <dbReference type="Rhea" id="RHEA-COMP:10136"/>
        <dbReference type="Rhea" id="RHEA-COMP:20101"/>
        <dbReference type="ChEBI" id="CHEBI:15378"/>
        <dbReference type="ChEBI" id="CHEBI:30616"/>
        <dbReference type="ChEBI" id="CHEBI:46858"/>
        <dbReference type="ChEBI" id="CHEBI:61978"/>
        <dbReference type="ChEBI" id="CHEBI:456216"/>
        <dbReference type="EC" id="2.7.10.2"/>
    </reaction>
</comment>
<keyword evidence="10" id="KW-0547">Nucleotide-binding</keyword>
<dbReference type="PANTHER" id="PTHR32309:SF13">
    <property type="entry name" value="FERRIC ENTEROBACTIN TRANSPORT PROTEIN FEPE"/>
    <property type="match status" value="1"/>
</dbReference>
<evidence type="ECO:0000256" key="4">
    <source>
        <dbReference type="ARBA" id="ARBA00008883"/>
    </source>
</evidence>
<dbReference type="EMBL" id="JAHHIF010000080">
    <property type="protein sequence ID" value="MBW4549047.1"/>
    <property type="molecule type" value="Genomic_DNA"/>
</dbReference>
<keyword evidence="11" id="KW-0418">Kinase</keyword>
<dbReference type="InterPro" id="IPR005702">
    <property type="entry name" value="Wzc-like_C"/>
</dbReference>
<comment type="similarity">
    <text evidence="3">Belongs to the CpsD/CapB family.</text>
</comment>
<dbReference type="EC" id="2.7.10.2" evidence="5"/>
<dbReference type="GO" id="GO:0005524">
    <property type="term" value="F:ATP binding"/>
    <property type="evidence" value="ECO:0007669"/>
    <property type="project" value="UniProtKB-KW"/>
</dbReference>
<evidence type="ECO:0000313" key="22">
    <source>
        <dbReference type="EMBL" id="MBW4549047.1"/>
    </source>
</evidence>
<dbReference type="InterPro" id="IPR027417">
    <property type="entry name" value="P-loop_NTPase"/>
</dbReference>
<feature type="domain" description="AAA" evidence="20">
    <location>
        <begin position="534"/>
        <end position="654"/>
    </location>
</feature>
<dbReference type="GO" id="GO:0042802">
    <property type="term" value="F:identical protein binding"/>
    <property type="evidence" value="ECO:0007669"/>
    <property type="project" value="UniProtKB-ARBA"/>
</dbReference>
<evidence type="ECO:0000256" key="2">
    <source>
        <dbReference type="ARBA" id="ARBA00006683"/>
    </source>
</evidence>
<feature type="domain" description="Polysaccharide chain length determinant N-terminal" evidence="19">
    <location>
        <begin position="8"/>
        <end position="105"/>
    </location>
</feature>
<dbReference type="PANTHER" id="PTHR32309">
    <property type="entry name" value="TYROSINE-PROTEIN KINASE"/>
    <property type="match status" value="1"/>
</dbReference>
<proteinExistence type="inferred from homology"/>
<reference evidence="22" key="1">
    <citation type="submission" date="2021-05" db="EMBL/GenBank/DDBJ databases">
        <authorList>
            <person name="Pietrasiak N."/>
            <person name="Ward R."/>
            <person name="Stajich J.E."/>
            <person name="Kurbessoian T."/>
        </authorList>
    </citation>
    <scope>NUCLEOTIDE SEQUENCE</scope>
    <source>
        <strain evidence="22">CPER-KK1</strain>
    </source>
</reference>
<accession>A0A951PU67</accession>
<feature type="domain" description="Tyrosine-protein kinase G-rich" evidence="21">
    <location>
        <begin position="380"/>
        <end position="450"/>
    </location>
</feature>
<evidence type="ECO:0000256" key="13">
    <source>
        <dbReference type="ARBA" id="ARBA00022989"/>
    </source>
</evidence>
<dbReference type="GO" id="GO:0005886">
    <property type="term" value="C:plasma membrane"/>
    <property type="evidence" value="ECO:0007669"/>
    <property type="project" value="UniProtKB-SubCell"/>
</dbReference>
<evidence type="ECO:0000256" key="10">
    <source>
        <dbReference type="ARBA" id="ARBA00022741"/>
    </source>
</evidence>
<evidence type="ECO:0000256" key="7">
    <source>
        <dbReference type="ARBA" id="ARBA00022519"/>
    </source>
</evidence>
<dbReference type="FunFam" id="3.40.50.300:FF:000527">
    <property type="entry name" value="Tyrosine-protein kinase etk"/>
    <property type="match status" value="1"/>
</dbReference>
<evidence type="ECO:0000259" key="20">
    <source>
        <dbReference type="Pfam" id="PF13614"/>
    </source>
</evidence>
<dbReference type="Pfam" id="PF13614">
    <property type="entry name" value="AAA_31"/>
    <property type="match status" value="1"/>
</dbReference>
<comment type="similarity">
    <text evidence="4">Belongs to the etk/wzc family.</text>
</comment>
<name>A0A951PU67_9CYAN</name>
<evidence type="ECO:0000259" key="19">
    <source>
        <dbReference type="Pfam" id="PF02706"/>
    </source>
</evidence>
<organism evidence="22 23">
    <name type="scientific">Symplocastrum torsivum CPER-KK1</name>
    <dbReference type="NCBI Taxonomy" id="450513"/>
    <lineage>
        <taxon>Bacteria</taxon>
        <taxon>Bacillati</taxon>
        <taxon>Cyanobacteriota</taxon>
        <taxon>Cyanophyceae</taxon>
        <taxon>Oscillatoriophycideae</taxon>
        <taxon>Oscillatoriales</taxon>
        <taxon>Microcoleaceae</taxon>
        <taxon>Symplocastrum</taxon>
    </lineage>
</organism>
<keyword evidence="17" id="KW-0175">Coiled coil</keyword>
<evidence type="ECO:0000256" key="15">
    <source>
        <dbReference type="ARBA" id="ARBA00023137"/>
    </source>
</evidence>
<dbReference type="NCBIfam" id="TIGR01007">
    <property type="entry name" value="eps_fam"/>
    <property type="match status" value="1"/>
</dbReference>
<dbReference type="Pfam" id="PF02706">
    <property type="entry name" value="Wzz"/>
    <property type="match status" value="1"/>
</dbReference>
<dbReference type="AlphaFoldDB" id="A0A951PU67"/>
<evidence type="ECO:0000313" key="23">
    <source>
        <dbReference type="Proteomes" id="UP000753908"/>
    </source>
</evidence>
<evidence type="ECO:0000256" key="12">
    <source>
        <dbReference type="ARBA" id="ARBA00022840"/>
    </source>
</evidence>
<dbReference type="Gene3D" id="3.40.50.300">
    <property type="entry name" value="P-loop containing nucleotide triphosphate hydrolases"/>
    <property type="match status" value="1"/>
</dbReference>
<keyword evidence="6" id="KW-1003">Cell membrane</keyword>
<feature type="coiled-coil region" evidence="17">
    <location>
        <begin position="175"/>
        <end position="246"/>
    </location>
</feature>
<dbReference type="SUPFAM" id="SSF52540">
    <property type="entry name" value="P-loop containing nucleoside triphosphate hydrolases"/>
    <property type="match status" value="1"/>
</dbReference>
<evidence type="ECO:0000256" key="8">
    <source>
        <dbReference type="ARBA" id="ARBA00022679"/>
    </source>
</evidence>
<sequence length="729" mass="80430">MDLQKYQEDIDVGKYWLILKRHWLPAGSVFLAVLLLTGVYMGLRKPVYEAEGKILFRKRDTASALLSEEKEKVGELEALSQQTTPVDTEAEVVRSTPLLQQTIAALKLKDEDGKPLPYRDFQKKLTVKAVTGTDVLAISYQSKEPEEAAAVVNKLIEFYLQSNIQVHRTQAAVAREFVSKELPKTEEKLLQAEKNLRDFKEKNGVVALENEAASAVESITLLNNQIATANAELATTNAQLSNLQEKIGLSPEVAASLNALSQSSGVQEALVDLQKVESELAVQRSRYLDDNPAVVNLKQRQTFLRGVVQERISQVLRNGQAVPGGSLQLGASEQKLIDDYINAGIQRSGLINQINSLVQTQSVYRQRAGVIPRLEQVQSDLERQVETAKANYEILVKRLQEAQIAENQNIGNARVVAKATVPDKPIASKNKLILGGGVVVASLLYVLIAFTLDLRDPSLKTIKEIREVLNYPWLGMIPLVKRNKKKQNFAVREAESSSPALPVRETPHSLASEAYRMLQSNLKFLKPDQVLKTIVVTSSVSKEGKSTVSANLALTLSQMGHKVLLVDADLHHPVQHHIWHLTNVAGLSDIIVNQVELKEAIKEVEHNLSVLPSGSIPPNPLALIDSNRMRALVQNLSAKYDFVIFDTPPLILVSDVLTLSKMTSGILLVAHPHKIDGSTAKAARELLAQSEQEVLGLVINGVVAEYEPDSYPRHVKVYHKDSSPALSRI</sequence>
<evidence type="ECO:0000256" key="5">
    <source>
        <dbReference type="ARBA" id="ARBA00011903"/>
    </source>
</evidence>
<comment type="subcellular location">
    <subcellularLocation>
        <location evidence="1">Cell inner membrane</location>
        <topology evidence="1">Multi-pass membrane protein</topology>
    </subcellularLocation>
</comment>
<evidence type="ECO:0000259" key="21">
    <source>
        <dbReference type="Pfam" id="PF13807"/>
    </source>
</evidence>
<dbReference type="GO" id="GO:0004715">
    <property type="term" value="F:non-membrane spanning protein tyrosine kinase activity"/>
    <property type="evidence" value="ECO:0007669"/>
    <property type="project" value="UniProtKB-EC"/>
</dbReference>
<evidence type="ECO:0000256" key="3">
    <source>
        <dbReference type="ARBA" id="ARBA00007316"/>
    </source>
</evidence>
<feature type="transmembrane region" description="Helical" evidence="18">
    <location>
        <begin position="23"/>
        <end position="43"/>
    </location>
</feature>
<keyword evidence="8" id="KW-0808">Transferase</keyword>
<dbReference type="InterPro" id="IPR025669">
    <property type="entry name" value="AAA_dom"/>
</dbReference>
<dbReference type="CDD" id="cd05387">
    <property type="entry name" value="BY-kinase"/>
    <property type="match status" value="1"/>
</dbReference>
<comment type="caution">
    <text evidence="22">The sequence shown here is derived from an EMBL/GenBank/DDBJ whole genome shotgun (WGS) entry which is preliminary data.</text>
</comment>
<gene>
    <name evidence="22" type="ORF">KME25_32280</name>
</gene>
<evidence type="ECO:0000256" key="11">
    <source>
        <dbReference type="ARBA" id="ARBA00022777"/>
    </source>
</evidence>
<evidence type="ECO:0000256" key="18">
    <source>
        <dbReference type="SAM" id="Phobius"/>
    </source>
</evidence>
<dbReference type="Proteomes" id="UP000753908">
    <property type="component" value="Unassembled WGS sequence"/>
</dbReference>
<evidence type="ECO:0000256" key="6">
    <source>
        <dbReference type="ARBA" id="ARBA00022475"/>
    </source>
</evidence>
<protein>
    <recommendedName>
        <fullName evidence="5">non-specific protein-tyrosine kinase</fullName>
        <ecNumber evidence="5">2.7.10.2</ecNumber>
    </recommendedName>
</protein>
<evidence type="ECO:0000256" key="14">
    <source>
        <dbReference type="ARBA" id="ARBA00023136"/>
    </source>
</evidence>
<keyword evidence="14 18" id="KW-0472">Membrane</keyword>
<dbReference type="Pfam" id="PF13807">
    <property type="entry name" value="GNVR"/>
    <property type="match status" value="1"/>
</dbReference>
<keyword evidence="12" id="KW-0067">ATP-binding</keyword>
<feature type="coiled-coil region" evidence="17">
    <location>
        <begin position="371"/>
        <end position="405"/>
    </location>
</feature>
<dbReference type="InterPro" id="IPR003856">
    <property type="entry name" value="LPS_length_determ_N"/>
</dbReference>
<keyword evidence="7" id="KW-0997">Cell inner membrane</keyword>
<dbReference type="InterPro" id="IPR032807">
    <property type="entry name" value="GNVR"/>
</dbReference>
<keyword evidence="13 18" id="KW-1133">Transmembrane helix</keyword>
<evidence type="ECO:0000256" key="9">
    <source>
        <dbReference type="ARBA" id="ARBA00022692"/>
    </source>
</evidence>
<evidence type="ECO:0000256" key="1">
    <source>
        <dbReference type="ARBA" id="ARBA00004429"/>
    </source>
</evidence>
<dbReference type="InterPro" id="IPR050445">
    <property type="entry name" value="Bact_polysacc_biosynth/exp"/>
</dbReference>
<comment type="similarity">
    <text evidence="2">Belongs to the CpsC/CapA family.</text>
</comment>
<reference evidence="22" key="2">
    <citation type="journal article" date="2022" name="Microbiol. Resour. Announc.">
        <title>Metagenome Sequencing to Explore Phylogenomics of Terrestrial Cyanobacteria.</title>
        <authorList>
            <person name="Ward R.D."/>
            <person name="Stajich J.E."/>
            <person name="Johansen J.R."/>
            <person name="Huntemann M."/>
            <person name="Clum A."/>
            <person name="Foster B."/>
            <person name="Foster B."/>
            <person name="Roux S."/>
            <person name="Palaniappan K."/>
            <person name="Varghese N."/>
            <person name="Mukherjee S."/>
            <person name="Reddy T.B.K."/>
            <person name="Daum C."/>
            <person name="Copeland A."/>
            <person name="Chen I.A."/>
            <person name="Ivanova N.N."/>
            <person name="Kyrpides N.C."/>
            <person name="Shapiro N."/>
            <person name="Eloe-Fadrosh E.A."/>
            <person name="Pietrasiak N."/>
        </authorList>
    </citation>
    <scope>NUCLEOTIDE SEQUENCE</scope>
    <source>
        <strain evidence="22">CPER-KK1</strain>
    </source>
</reference>
<evidence type="ECO:0000256" key="17">
    <source>
        <dbReference type="SAM" id="Coils"/>
    </source>
</evidence>
<evidence type="ECO:0000256" key="16">
    <source>
        <dbReference type="ARBA" id="ARBA00051245"/>
    </source>
</evidence>